<comment type="caution">
    <text evidence="1">The sequence shown here is derived from an EMBL/GenBank/DDBJ whole genome shotgun (WGS) entry which is preliminary data.</text>
</comment>
<proteinExistence type="predicted"/>
<gene>
    <name evidence="1" type="ORF">GCM10023320_53710</name>
</gene>
<dbReference type="Gene3D" id="3.10.450.50">
    <property type="match status" value="1"/>
</dbReference>
<keyword evidence="2" id="KW-1185">Reference proteome</keyword>
<dbReference type="Pfam" id="PF07366">
    <property type="entry name" value="SnoaL"/>
    <property type="match status" value="1"/>
</dbReference>
<organism evidence="1 2">
    <name type="scientific">Pseudonocardia adelaidensis</name>
    <dbReference type="NCBI Taxonomy" id="648754"/>
    <lineage>
        <taxon>Bacteria</taxon>
        <taxon>Bacillati</taxon>
        <taxon>Actinomycetota</taxon>
        <taxon>Actinomycetes</taxon>
        <taxon>Pseudonocardiales</taxon>
        <taxon>Pseudonocardiaceae</taxon>
        <taxon>Pseudonocardia</taxon>
    </lineage>
</organism>
<dbReference type="SUPFAM" id="SSF54427">
    <property type="entry name" value="NTF2-like"/>
    <property type="match status" value="1"/>
</dbReference>
<dbReference type="InterPro" id="IPR032710">
    <property type="entry name" value="NTF2-like_dom_sf"/>
</dbReference>
<evidence type="ECO:0008006" key="3">
    <source>
        <dbReference type="Google" id="ProtNLM"/>
    </source>
</evidence>
<sequence length="139" mass="14839">MDAAHLIQLTTDTWNDRDLDGYLAAYHHDCEITAPGFVGKGHQGVTEFWTAFMTAFPDNRVLLPHPIIGAGDIGVEEPVLEGTHTGVLAGADGSEIPPTGRRISVPAAGVHTARDGRIVSSRFYYDTLELLTQLGVAAG</sequence>
<evidence type="ECO:0000313" key="1">
    <source>
        <dbReference type="EMBL" id="GAA5131018.1"/>
    </source>
</evidence>
<dbReference type="PANTHER" id="PTHR38436">
    <property type="entry name" value="POLYKETIDE CYCLASE SNOAL-LIKE DOMAIN"/>
    <property type="match status" value="1"/>
</dbReference>
<dbReference type="PANTHER" id="PTHR38436:SF1">
    <property type="entry name" value="ESTER CYCLASE"/>
    <property type="match status" value="1"/>
</dbReference>
<name>A0ABP9NTF6_9PSEU</name>
<protein>
    <recommendedName>
        <fullName evidence="3">SnoaL-like polyketide cyclase</fullName>
    </recommendedName>
</protein>
<dbReference type="Proteomes" id="UP001500804">
    <property type="component" value="Unassembled WGS sequence"/>
</dbReference>
<reference evidence="2" key="1">
    <citation type="journal article" date="2019" name="Int. J. Syst. Evol. Microbiol.">
        <title>The Global Catalogue of Microorganisms (GCM) 10K type strain sequencing project: providing services to taxonomists for standard genome sequencing and annotation.</title>
        <authorList>
            <consortium name="The Broad Institute Genomics Platform"/>
            <consortium name="The Broad Institute Genome Sequencing Center for Infectious Disease"/>
            <person name="Wu L."/>
            <person name="Ma J."/>
        </authorList>
    </citation>
    <scope>NUCLEOTIDE SEQUENCE [LARGE SCALE GENOMIC DNA]</scope>
    <source>
        <strain evidence="2">JCM 18302</strain>
    </source>
</reference>
<dbReference type="RefSeq" id="WP_345608297.1">
    <property type="nucleotide sequence ID" value="NZ_BAABJO010000023.1"/>
</dbReference>
<dbReference type="InterPro" id="IPR009959">
    <property type="entry name" value="Cyclase_SnoaL-like"/>
</dbReference>
<dbReference type="EMBL" id="BAABJO010000023">
    <property type="protein sequence ID" value="GAA5131018.1"/>
    <property type="molecule type" value="Genomic_DNA"/>
</dbReference>
<accession>A0ABP9NTF6</accession>
<evidence type="ECO:0000313" key="2">
    <source>
        <dbReference type="Proteomes" id="UP001500804"/>
    </source>
</evidence>